<dbReference type="PANTHER" id="PTHR21255">
    <property type="entry name" value="T-COMPLEX-ASSOCIATED-TESTIS-EXPRESSED 1/ DYNEIN LIGHT CHAIN"/>
    <property type="match status" value="1"/>
</dbReference>
<dbReference type="InterPro" id="IPR005334">
    <property type="entry name" value="Tctex-1-like"/>
</dbReference>
<comment type="caution">
    <text evidence="2">The sequence shown here is derived from an EMBL/GenBank/DDBJ whole genome shotgun (WGS) entry which is preliminary data.</text>
</comment>
<evidence type="ECO:0000256" key="1">
    <source>
        <dbReference type="ARBA" id="ARBA00005361"/>
    </source>
</evidence>
<keyword evidence="3" id="KW-1185">Reference proteome</keyword>
<gene>
    <name evidence="2" type="ORF">XAT740_LOCUS36631</name>
</gene>
<name>A0A815PAP2_ADIRI</name>
<evidence type="ECO:0000313" key="2">
    <source>
        <dbReference type="EMBL" id="CAF1446703.1"/>
    </source>
</evidence>
<dbReference type="Proteomes" id="UP000663828">
    <property type="component" value="Unassembled WGS sequence"/>
</dbReference>
<feature type="non-terminal residue" evidence="2">
    <location>
        <position position="1"/>
    </location>
</feature>
<proteinExistence type="inferred from homology"/>
<dbReference type="Gene3D" id="3.30.1140.40">
    <property type="entry name" value="Tctex-1"/>
    <property type="match status" value="1"/>
</dbReference>
<reference evidence="2" key="1">
    <citation type="submission" date="2021-02" db="EMBL/GenBank/DDBJ databases">
        <authorList>
            <person name="Nowell W R."/>
        </authorList>
    </citation>
    <scope>NUCLEOTIDE SEQUENCE</scope>
</reference>
<dbReference type="EMBL" id="CAJNOR010003778">
    <property type="protein sequence ID" value="CAF1446703.1"/>
    <property type="molecule type" value="Genomic_DNA"/>
</dbReference>
<sequence>IVTINIRDRLKAANMKFDRYKFIVQCIIGENKGQGVKYGCRCLWDSDTDGMAEYVYLNESLFCAVAAFGIFYY</sequence>
<dbReference type="GO" id="GO:0005868">
    <property type="term" value="C:cytoplasmic dynein complex"/>
    <property type="evidence" value="ECO:0007669"/>
    <property type="project" value="TreeGrafter"/>
</dbReference>
<organism evidence="2 3">
    <name type="scientific">Adineta ricciae</name>
    <name type="common">Rotifer</name>
    <dbReference type="NCBI Taxonomy" id="249248"/>
    <lineage>
        <taxon>Eukaryota</taxon>
        <taxon>Metazoa</taxon>
        <taxon>Spiralia</taxon>
        <taxon>Gnathifera</taxon>
        <taxon>Rotifera</taxon>
        <taxon>Eurotatoria</taxon>
        <taxon>Bdelloidea</taxon>
        <taxon>Adinetida</taxon>
        <taxon>Adinetidae</taxon>
        <taxon>Adineta</taxon>
    </lineage>
</organism>
<evidence type="ECO:0000313" key="3">
    <source>
        <dbReference type="Proteomes" id="UP000663828"/>
    </source>
</evidence>
<dbReference type="PANTHER" id="PTHR21255:SF7">
    <property type="entry name" value="DYNEIN LIGHT CHAIN TCTEX-TYPE PROTEIN 2B"/>
    <property type="match status" value="1"/>
</dbReference>
<dbReference type="Pfam" id="PF03645">
    <property type="entry name" value="Tctex-1"/>
    <property type="match status" value="1"/>
</dbReference>
<dbReference type="InterPro" id="IPR038586">
    <property type="entry name" value="Tctex-1-like_sf"/>
</dbReference>
<dbReference type="GO" id="GO:0005737">
    <property type="term" value="C:cytoplasm"/>
    <property type="evidence" value="ECO:0007669"/>
    <property type="project" value="TreeGrafter"/>
</dbReference>
<dbReference type="CDD" id="cd21459">
    <property type="entry name" value="DLC-like_TCTEX1D2"/>
    <property type="match status" value="1"/>
</dbReference>
<comment type="similarity">
    <text evidence="1">Belongs to the dynein light chain Tctex-type family.</text>
</comment>
<evidence type="ECO:0008006" key="4">
    <source>
        <dbReference type="Google" id="ProtNLM"/>
    </source>
</evidence>
<protein>
    <recommendedName>
        <fullName evidence="4">Dynein light chain</fullName>
    </recommendedName>
</protein>
<dbReference type="GO" id="GO:0007018">
    <property type="term" value="P:microtubule-based movement"/>
    <property type="evidence" value="ECO:0007669"/>
    <property type="project" value="TreeGrafter"/>
</dbReference>
<dbReference type="GO" id="GO:0045505">
    <property type="term" value="F:dynein intermediate chain binding"/>
    <property type="evidence" value="ECO:0007669"/>
    <property type="project" value="TreeGrafter"/>
</dbReference>
<dbReference type="AlphaFoldDB" id="A0A815PAP2"/>
<accession>A0A815PAP2</accession>